<proteinExistence type="predicted"/>
<dbReference type="Proteomes" id="UP000016922">
    <property type="component" value="Unassembled WGS sequence"/>
</dbReference>
<evidence type="ECO:0000313" key="1">
    <source>
        <dbReference type="EMBL" id="EPE24481.1"/>
    </source>
</evidence>
<dbReference type="EMBL" id="KE145373">
    <property type="protein sequence ID" value="EPE24481.1"/>
    <property type="molecule type" value="Genomic_DNA"/>
</dbReference>
<sequence>MRLGLLARQKVGHLPQPKPFARPLPSGSGGVLSVAPVQLHSVTFTILFSLSGRLEKEHIYAAPSSLVCISTSTKLLPACLSLLSSSSLFLEPNLRIYDAFPIAT</sequence>
<dbReference type="AlphaFoldDB" id="S3CXC8"/>
<dbReference type="GeneID" id="19467382"/>
<accession>S3CXC8</accession>
<name>S3CXC8_GLAL2</name>
<protein>
    <submittedName>
        <fullName evidence="1">Uncharacterized protein</fullName>
    </submittedName>
</protein>
<keyword evidence="2" id="KW-1185">Reference proteome</keyword>
<reference evidence="1 2" key="1">
    <citation type="journal article" date="2013" name="BMC Genomics">
        <title>Genomics-driven discovery of the pneumocandin biosynthetic gene cluster in the fungus Glarea lozoyensis.</title>
        <authorList>
            <person name="Chen L."/>
            <person name="Yue Q."/>
            <person name="Zhang X."/>
            <person name="Xiang M."/>
            <person name="Wang C."/>
            <person name="Li S."/>
            <person name="Che Y."/>
            <person name="Ortiz-Lopez F.J."/>
            <person name="Bills G.F."/>
            <person name="Liu X."/>
            <person name="An Z."/>
        </authorList>
    </citation>
    <scope>NUCLEOTIDE SEQUENCE [LARGE SCALE GENOMIC DNA]</scope>
    <source>
        <strain evidence="2">ATCC 20868 / MF5171</strain>
    </source>
</reference>
<dbReference type="RefSeq" id="XP_008088569.1">
    <property type="nucleotide sequence ID" value="XM_008090378.1"/>
</dbReference>
<gene>
    <name evidence="1" type="ORF">GLAREA_08333</name>
</gene>
<evidence type="ECO:0000313" key="2">
    <source>
        <dbReference type="Proteomes" id="UP000016922"/>
    </source>
</evidence>
<dbReference type="KEGG" id="glz:GLAREA_08333"/>
<organism evidence="1 2">
    <name type="scientific">Glarea lozoyensis (strain ATCC 20868 / MF5171)</name>
    <dbReference type="NCBI Taxonomy" id="1116229"/>
    <lineage>
        <taxon>Eukaryota</taxon>
        <taxon>Fungi</taxon>
        <taxon>Dikarya</taxon>
        <taxon>Ascomycota</taxon>
        <taxon>Pezizomycotina</taxon>
        <taxon>Leotiomycetes</taxon>
        <taxon>Helotiales</taxon>
        <taxon>Helotiaceae</taxon>
        <taxon>Glarea</taxon>
    </lineage>
</organism>
<dbReference type="HOGENOM" id="CLU_2250427_0_0_1"/>